<dbReference type="KEGG" id="gog:C1280_11700"/>
<protein>
    <submittedName>
        <fullName evidence="2">Uncharacterized protein</fullName>
    </submittedName>
</protein>
<dbReference type="AlphaFoldDB" id="A0A2Z3H949"/>
<proteinExistence type="predicted"/>
<dbReference type="RefSeq" id="WP_010043908.1">
    <property type="nucleotide sequence ID" value="NZ_CP025958.1"/>
</dbReference>
<dbReference type="KEGG" id="gog:C1280_10235"/>
<keyword evidence="3" id="KW-1185">Reference proteome</keyword>
<evidence type="ECO:0000313" key="3">
    <source>
        <dbReference type="Proteomes" id="UP000245802"/>
    </source>
</evidence>
<evidence type="ECO:0000313" key="1">
    <source>
        <dbReference type="EMBL" id="AWM37354.1"/>
    </source>
</evidence>
<dbReference type="EMBL" id="CP025958">
    <property type="protein sequence ID" value="AWM37600.1"/>
    <property type="molecule type" value="Genomic_DNA"/>
</dbReference>
<organism evidence="2 3">
    <name type="scientific">Gemmata obscuriglobus</name>
    <dbReference type="NCBI Taxonomy" id="114"/>
    <lineage>
        <taxon>Bacteria</taxon>
        <taxon>Pseudomonadati</taxon>
        <taxon>Planctomycetota</taxon>
        <taxon>Planctomycetia</taxon>
        <taxon>Gemmatales</taxon>
        <taxon>Gemmataceae</taxon>
        <taxon>Gemmata</taxon>
    </lineage>
</organism>
<dbReference type="Proteomes" id="UP000245802">
    <property type="component" value="Chromosome"/>
</dbReference>
<evidence type="ECO:0000313" key="2">
    <source>
        <dbReference type="EMBL" id="AWM37600.1"/>
    </source>
</evidence>
<reference evidence="2 3" key="1">
    <citation type="submission" date="2018-01" db="EMBL/GenBank/DDBJ databases">
        <title>G. obscuriglobus.</title>
        <authorList>
            <person name="Franke J."/>
            <person name="Blomberg W."/>
            <person name="Selmecki A."/>
        </authorList>
    </citation>
    <scope>NUCLEOTIDE SEQUENCE [LARGE SCALE GENOMIC DNA]</scope>
    <source>
        <strain evidence="2 3">DSM 5831</strain>
    </source>
</reference>
<dbReference type="EMBL" id="CP025958">
    <property type="protein sequence ID" value="AWM37354.1"/>
    <property type="molecule type" value="Genomic_DNA"/>
</dbReference>
<gene>
    <name evidence="1" type="ORF">C1280_10235</name>
    <name evidence="2" type="ORF">C1280_11700</name>
</gene>
<sequence>MAIDGNLLSLLHELDRSSADAVIRFYDGEAYGVRVISTAHADAGGDVIAEILTVAAGSIPVGAFMNFALTDVAEVRVGGTCAFAAPSG</sequence>
<name>A0A2Z3H949_9BACT</name>
<accession>A0A2Z3H949</accession>